<dbReference type="OMA" id="EFFFTSC"/>
<comment type="similarity">
    <text evidence="1">Belongs to the SCO1/2 family.</text>
</comment>
<dbReference type="Proteomes" id="UP000044026">
    <property type="component" value="Unassembled WGS sequence"/>
</dbReference>
<proteinExistence type="inferred from homology"/>
<keyword evidence="2" id="KW-0186">Copper</keyword>
<dbReference type="InterPro" id="IPR003782">
    <property type="entry name" value="SCO1/SenC"/>
</dbReference>
<dbReference type="RefSeq" id="WP_013998401.1">
    <property type="nucleotide sequence ID" value="NZ_BOQJ01000019.1"/>
</dbReference>
<reference evidence="3 4" key="1">
    <citation type="submission" date="2015-01" db="EMBL/GenBank/DDBJ databases">
        <authorList>
            <person name="Xiang T."/>
            <person name="Song Y."/>
            <person name="Huang L."/>
            <person name="Wang B."/>
            <person name="Wu P."/>
        </authorList>
    </citation>
    <scope>NUCLEOTIDE SEQUENCE [LARGE SCALE GENOMIC DNA]</scope>
    <source>
        <strain evidence="3 4">Cc12</strain>
    </source>
</reference>
<evidence type="ECO:0000313" key="3">
    <source>
        <dbReference type="EMBL" id="CEN39308.1"/>
    </source>
</evidence>
<dbReference type="PANTHER" id="PTHR12151">
    <property type="entry name" value="ELECTRON TRANSPORT PROTIN SCO1/SENC FAMILY MEMBER"/>
    <property type="match status" value="1"/>
</dbReference>
<dbReference type="SUPFAM" id="SSF52833">
    <property type="entry name" value="Thioredoxin-like"/>
    <property type="match status" value="1"/>
</dbReference>
<organism evidence="3 4">
    <name type="scientific">Capnocytophaga canimorsus</name>
    <dbReference type="NCBI Taxonomy" id="28188"/>
    <lineage>
        <taxon>Bacteria</taxon>
        <taxon>Pseudomonadati</taxon>
        <taxon>Bacteroidota</taxon>
        <taxon>Flavobacteriia</taxon>
        <taxon>Flavobacteriales</taxon>
        <taxon>Flavobacteriaceae</taxon>
        <taxon>Capnocytophaga</taxon>
    </lineage>
</organism>
<dbReference type="AlphaFoldDB" id="A0A0B7HPA2"/>
<sequence>MRKNTYYIGLILVIVAIGTFAVVEIARRFGNDSVTDANRHTIGKDGGALVKLGKAPSFSFTNQHNQTITDKDYQGKVYVVDFFFVNCPTICPIMSKNMVKIQNAFKDKNIGFASFTINPAMDTPEVLKAYAEQYGVTNPHWHFLTGKTEDIYDLANKSFNIYAGEGDESVGGFEHSGLFALIDQDGNIVCRKDEHGNPIVYYDGLNDEGINMLITDIKKLL</sequence>
<evidence type="ECO:0000313" key="4">
    <source>
        <dbReference type="Proteomes" id="UP000044026"/>
    </source>
</evidence>
<dbReference type="GeneID" id="69580683"/>
<dbReference type="InterPro" id="IPR013766">
    <property type="entry name" value="Thioredoxin_domain"/>
</dbReference>
<evidence type="ECO:0000256" key="2">
    <source>
        <dbReference type="ARBA" id="ARBA00023008"/>
    </source>
</evidence>
<name>A0A0B7HPA2_9FLAO</name>
<dbReference type="PANTHER" id="PTHR12151:SF25">
    <property type="entry name" value="LINALOOL DEHYDRATASE_ISOMERASE DOMAIN-CONTAINING PROTEIN"/>
    <property type="match status" value="1"/>
</dbReference>
<dbReference type="Pfam" id="PF02630">
    <property type="entry name" value="SCO1-SenC"/>
    <property type="match status" value="1"/>
</dbReference>
<gene>
    <name evidence="3" type="ORF">CCAN12_760025</name>
</gene>
<dbReference type="InterPro" id="IPR036249">
    <property type="entry name" value="Thioredoxin-like_sf"/>
</dbReference>
<evidence type="ECO:0000256" key="1">
    <source>
        <dbReference type="ARBA" id="ARBA00010996"/>
    </source>
</evidence>
<dbReference type="Gene3D" id="3.40.30.10">
    <property type="entry name" value="Glutaredoxin"/>
    <property type="match status" value="1"/>
</dbReference>
<accession>A0A0B7HPA2</accession>
<dbReference type="EMBL" id="CDOE01000074">
    <property type="protein sequence ID" value="CEN39308.1"/>
    <property type="molecule type" value="Genomic_DNA"/>
</dbReference>
<dbReference type="PROSITE" id="PS51352">
    <property type="entry name" value="THIOREDOXIN_2"/>
    <property type="match status" value="1"/>
</dbReference>
<dbReference type="CDD" id="cd02968">
    <property type="entry name" value="SCO"/>
    <property type="match status" value="1"/>
</dbReference>
<protein>
    <submittedName>
        <fullName evidence="3">BsSco</fullName>
    </submittedName>
</protein>